<evidence type="ECO:0000259" key="2">
    <source>
        <dbReference type="Pfam" id="PF12146"/>
    </source>
</evidence>
<gene>
    <name evidence="3" type="ORF">BDFB_006529</name>
</gene>
<organism evidence="3 4">
    <name type="scientific">Asbolus verrucosus</name>
    <name type="common">Desert ironclad beetle</name>
    <dbReference type="NCBI Taxonomy" id="1661398"/>
    <lineage>
        <taxon>Eukaryota</taxon>
        <taxon>Metazoa</taxon>
        <taxon>Ecdysozoa</taxon>
        <taxon>Arthropoda</taxon>
        <taxon>Hexapoda</taxon>
        <taxon>Insecta</taxon>
        <taxon>Pterygota</taxon>
        <taxon>Neoptera</taxon>
        <taxon>Endopterygota</taxon>
        <taxon>Coleoptera</taxon>
        <taxon>Polyphaga</taxon>
        <taxon>Cucujiformia</taxon>
        <taxon>Tenebrionidae</taxon>
        <taxon>Pimeliinae</taxon>
        <taxon>Asbolus</taxon>
    </lineage>
</organism>
<accession>A0A482WD12</accession>
<evidence type="ECO:0000259" key="1">
    <source>
        <dbReference type="Pfam" id="PF04083"/>
    </source>
</evidence>
<dbReference type="InterPro" id="IPR029058">
    <property type="entry name" value="AB_hydrolase_fold"/>
</dbReference>
<feature type="domain" description="Serine aminopeptidase S33" evidence="2">
    <location>
        <begin position="91"/>
        <end position="305"/>
    </location>
</feature>
<evidence type="ECO:0000313" key="3">
    <source>
        <dbReference type="EMBL" id="RZC42905.1"/>
    </source>
</evidence>
<dbReference type="Pfam" id="PF12146">
    <property type="entry name" value="Hydrolase_4"/>
    <property type="match status" value="1"/>
</dbReference>
<dbReference type="Gene3D" id="3.40.50.1820">
    <property type="entry name" value="alpha/beta hydrolase"/>
    <property type="match status" value="2"/>
</dbReference>
<reference evidence="3 4" key="1">
    <citation type="submission" date="2017-03" db="EMBL/GenBank/DDBJ databases">
        <title>Genome of the blue death feigning beetle - Asbolus verrucosus.</title>
        <authorList>
            <person name="Rider S.D."/>
        </authorList>
    </citation>
    <scope>NUCLEOTIDE SEQUENCE [LARGE SCALE GENOMIC DNA]</scope>
    <source>
        <strain evidence="3">Butters</strain>
        <tissue evidence="3">Head and leg muscle</tissue>
    </source>
</reference>
<dbReference type="GO" id="GO:0006629">
    <property type="term" value="P:lipid metabolic process"/>
    <property type="evidence" value="ECO:0007669"/>
    <property type="project" value="InterPro"/>
</dbReference>
<feature type="non-terminal residue" evidence="3">
    <location>
        <position position="343"/>
    </location>
</feature>
<sequence length="343" mass="38844">MVDYRTIDDNKNCWYNPDVGSSVEQLITRRGYPFESYEITTEDGYINIMYRIPHNNTNHNSTRQPVLLHPGFSGSPLTFLTIGNRSLAFFLVNNGFDVWLPNRRGIIVNNSQGHLYLKRTDKEFWDYSFHESGYYDIKAEVDFIANQTEGAGKIIYIGYSMGTTESYIYASLRKEHANKHIAGIISLAPVAFMKHLKGVLAKVAPYSSFLEADLSAFIKNGPVSTSVKTLVHFSQEMHAGGNFQHYDYGPAKNVLLYDSNTPPSYNLSEIEVPVHLFCGDADLIADKEDVLMLYNKLTVKNKSLIAISPDKNVKFSHADFALAKNIRELLHEVLLKTINENLR</sequence>
<dbReference type="InterPro" id="IPR022742">
    <property type="entry name" value="Hydrolase_4"/>
</dbReference>
<dbReference type="InterPro" id="IPR006693">
    <property type="entry name" value="AB_hydrolase_lipase"/>
</dbReference>
<dbReference type="OrthoDB" id="9974421at2759"/>
<keyword evidence="4" id="KW-1185">Reference proteome</keyword>
<proteinExistence type="predicted"/>
<dbReference type="EMBL" id="QDEB01003934">
    <property type="protein sequence ID" value="RZC42905.1"/>
    <property type="molecule type" value="Genomic_DNA"/>
</dbReference>
<dbReference type="AlphaFoldDB" id="A0A482WD12"/>
<evidence type="ECO:0000313" key="4">
    <source>
        <dbReference type="Proteomes" id="UP000292052"/>
    </source>
</evidence>
<dbReference type="Pfam" id="PF04083">
    <property type="entry name" value="Abhydro_lipase"/>
    <property type="match status" value="1"/>
</dbReference>
<dbReference type="Proteomes" id="UP000292052">
    <property type="component" value="Unassembled WGS sequence"/>
</dbReference>
<protein>
    <submittedName>
        <fullName evidence="3">Lipase member K-like</fullName>
    </submittedName>
</protein>
<dbReference type="SUPFAM" id="SSF53474">
    <property type="entry name" value="alpha/beta-Hydrolases"/>
    <property type="match status" value="1"/>
</dbReference>
<name>A0A482WD12_ASBVE</name>
<comment type="caution">
    <text evidence="3">The sequence shown here is derived from an EMBL/GenBank/DDBJ whole genome shotgun (WGS) entry which is preliminary data.</text>
</comment>
<dbReference type="PANTHER" id="PTHR11005">
    <property type="entry name" value="LYSOSOMAL ACID LIPASE-RELATED"/>
    <property type="match status" value="1"/>
</dbReference>
<feature type="domain" description="Partial AB-hydrolase lipase" evidence="1">
    <location>
        <begin position="23"/>
        <end position="81"/>
    </location>
</feature>